<dbReference type="PROSITE" id="PS50110">
    <property type="entry name" value="RESPONSE_REGULATORY"/>
    <property type="match status" value="1"/>
</dbReference>
<feature type="domain" description="OmpR/PhoB-type" evidence="5">
    <location>
        <begin position="134"/>
        <end position="234"/>
    </location>
</feature>
<proteinExistence type="predicted"/>
<dbReference type="Pfam" id="PF00072">
    <property type="entry name" value="Response_reg"/>
    <property type="match status" value="1"/>
</dbReference>
<dbReference type="GO" id="GO:0000976">
    <property type="term" value="F:transcription cis-regulatory region binding"/>
    <property type="evidence" value="ECO:0007669"/>
    <property type="project" value="TreeGrafter"/>
</dbReference>
<organism evidence="6">
    <name type="scientific">freshwater metagenome</name>
    <dbReference type="NCBI Taxonomy" id="449393"/>
    <lineage>
        <taxon>unclassified sequences</taxon>
        <taxon>metagenomes</taxon>
        <taxon>ecological metagenomes</taxon>
    </lineage>
</organism>
<evidence type="ECO:0000259" key="4">
    <source>
        <dbReference type="PROSITE" id="PS50110"/>
    </source>
</evidence>
<evidence type="ECO:0000313" key="6">
    <source>
        <dbReference type="EMBL" id="CAB4896149.1"/>
    </source>
</evidence>
<accession>A0A6J7FW69</accession>
<dbReference type="InterPro" id="IPR001867">
    <property type="entry name" value="OmpR/PhoB-type_DNA-bd"/>
</dbReference>
<dbReference type="SUPFAM" id="SSF46894">
    <property type="entry name" value="C-terminal effector domain of the bipartite response regulators"/>
    <property type="match status" value="1"/>
</dbReference>
<dbReference type="AlphaFoldDB" id="A0A6J7FW69"/>
<keyword evidence="2" id="KW-0902">Two-component regulatory system</keyword>
<dbReference type="SMART" id="SM00862">
    <property type="entry name" value="Trans_reg_C"/>
    <property type="match status" value="1"/>
</dbReference>
<protein>
    <submittedName>
        <fullName evidence="6">Unannotated protein</fullName>
    </submittedName>
</protein>
<gene>
    <name evidence="6" type="ORF">UFOPK3376_03166</name>
</gene>
<dbReference type="GO" id="GO:0000156">
    <property type="term" value="F:phosphorelay response regulator activity"/>
    <property type="evidence" value="ECO:0007669"/>
    <property type="project" value="TreeGrafter"/>
</dbReference>
<reference evidence="6" key="1">
    <citation type="submission" date="2020-05" db="EMBL/GenBank/DDBJ databases">
        <authorList>
            <person name="Chiriac C."/>
            <person name="Salcher M."/>
            <person name="Ghai R."/>
            <person name="Kavagutti S V."/>
        </authorList>
    </citation>
    <scope>NUCLEOTIDE SEQUENCE</scope>
</reference>
<dbReference type="InterPro" id="IPR039420">
    <property type="entry name" value="WalR-like"/>
</dbReference>
<dbReference type="InterPro" id="IPR011006">
    <property type="entry name" value="CheY-like_superfamily"/>
</dbReference>
<name>A0A6J7FW69_9ZZZZ</name>
<keyword evidence="1" id="KW-0597">Phosphoprotein</keyword>
<dbReference type="PROSITE" id="PS51755">
    <property type="entry name" value="OMPR_PHOB"/>
    <property type="match status" value="1"/>
</dbReference>
<keyword evidence="3" id="KW-0238">DNA-binding</keyword>
<evidence type="ECO:0000256" key="1">
    <source>
        <dbReference type="ARBA" id="ARBA00022553"/>
    </source>
</evidence>
<dbReference type="GO" id="GO:0032993">
    <property type="term" value="C:protein-DNA complex"/>
    <property type="evidence" value="ECO:0007669"/>
    <property type="project" value="TreeGrafter"/>
</dbReference>
<evidence type="ECO:0000259" key="5">
    <source>
        <dbReference type="PROSITE" id="PS51755"/>
    </source>
</evidence>
<dbReference type="SMART" id="SM00448">
    <property type="entry name" value="REC"/>
    <property type="match status" value="1"/>
</dbReference>
<dbReference type="InterPro" id="IPR001789">
    <property type="entry name" value="Sig_transdc_resp-reg_receiver"/>
</dbReference>
<dbReference type="InterPro" id="IPR016032">
    <property type="entry name" value="Sig_transdc_resp-reg_C-effctor"/>
</dbReference>
<dbReference type="EMBL" id="CAFBLP010000145">
    <property type="protein sequence ID" value="CAB4896149.1"/>
    <property type="molecule type" value="Genomic_DNA"/>
</dbReference>
<dbReference type="Gene3D" id="1.10.10.10">
    <property type="entry name" value="Winged helix-like DNA-binding domain superfamily/Winged helix DNA-binding domain"/>
    <property type="match status" value="1"/>
</dbReference>
<dbReference type="GO" id="GO:0005829">
    <property type="term" value="C:cytosol"/>
    <property type="evidence" value="ECO:0007669"/>
    <property type="project" value="TreeGrafter"/>
</dbReference>
<dbReference type="InterPro" id="IPR036388">
    <property type="entry name" value="WH-like_DNA-bd_sf"/>
</dbReference>
<evidence type="ECO:0000256" key="2">
    <source>
        <dbReference type="ARBA" id="ARBA00023012"/>
    </source>
</evidence>
<feature type="domain" description="Response regulatory" evidence="4">
    <location>
        <begin position="11"/>
        <end position="124"/>
    </location>
</feature>
<evidence type="ECO:0000256" key="3">
    <source>
        <dbReference type="ARBA" id="ARBA00023125"/>
    </source>
</evidence>
<dbReference type="PANTHER" id="PTHR48111">
    <property type="entry name" value="REGULATOR OF RPOS"/>
    <property type="match status" value="1"/>
</dbReference>
<dbReference type="SUPFAM" id="SSF52172">
    <property type="entry name" value="CheY-like"/>
    <property type="match status" value="1"/>
</dbReference>
<dbReference type="CDD" id="cd00383">
    <property type="entry name" value="trans_reg_C"/>
    <property type="match status" value="1"/>
</dbReference>
<dbReference type="PANTHER" id="PTHR48111:SF40">
    <property type="entry name" value="PHOSPHATE REGULON TRANSCRIPTIONAL REGULATORY PROTEIN PHOB"/>
    <property type="match status" value="1"/>
</dbReference>
<dbReference type="Pfam" id="PF00486">
    <property type="entry name" value="Trans_reg_C"/>
    <property type="match status" value="1"/>
</dbReference>
<dbReference type="GO" id="GO:0006355">
    <property type="term" value="P:regulation of DNA-templated transcription"/>
    <property type="evidence" value="ECO:0007669"/>
    <property type="project" value="InterPro"/>
</dbReference>
<sequence length="246" mass="27411">MSPATPSERRTVLLVDDDHNLRLANRRVLERARLDVLEAATGRDALRVLHERRPSCVVLDIGLPDIDGWTVLERIRDVSEIPVLILSGRALEEDKIRGLQQGADDYLCKPHSGGEFVARVHALLRRAPRDSEPPRSIYTDSLLMMDPSAHKVTVAEREVSLTPIEFRLLYALATHAGQVLSPAQLLELAWHDPTAIGPDRVKFALLRLRRKIDADANCTIPIDAVRSLGYRYTSPHLPEHLAGAAT</sequence>
<dbReference type="Gene3D" id="3.40.50.2300">
    <property type="match status" value="1"/>
</dbReference>
<dbReference type="CDD" id="cd17574">
    <property type="entry name" value="REC_OmpR"/>
    <property type="match status" value="1"/>
</dbReference>
<dbReference type="Gene3D" id="6.10.250.690">
    <property type="match status" value="1"/>
</dbReference>